<dbReference type="Proteomes" id="UP000717328">
    <property type="component" value="Unassembled WGS sequence"/>
</dbReference>
<dbReference type="OrthoDB" id="3254408at2759"/>
<gene>
    <name evidence="1" type="ORF">H0H81_001270</name>
</gene>
<keyword evidence="2" id="KW-1185">Reference proteome</keyword>
<name>A0A9P7KM07_9AGAR</name>
<sequence length="139" mass="15617">YKPPQTDRDAIDYAVTFVLALNNIPVIFVEVKPKVAFNTISGRSGADDQMRQRFQQLYDAMPSKMVGLSALGPLVCRYSLSKEDNVINPPYIERSPQIIRDVAPQGNWDIDVTTVQGGQRILEIFEHVKDVMLGEAHEV</sequence>
<reference evidence="1" key="2">
    <citation type="submission" date="2021-10" db="EMBL/GenBank/DDBJ databases">
        <title>Phylogenomics reveals ancestral predisposition of the termite-cultivated fungus Termitomyces towards a domesticated lifestyle.</title>
        <authorList>
            <person name="Auxier B."/>
            <person name="Grum-Grzhimaylo A."/>
            <person name="Cardenas M.E."/>
            <person name="Lodge J.D."/>
            <person name="Laessoe T."/>
            <person name="Pedersen O."/>
            <person name="Smith M.E."/>
            <person name="Kuyper T.W."/>
            <person name="Franco-Molano E.A."/>
            <person name="Baroni T.J."/>
            <person name="Aanen D.K."/>
        </authorList>
    </citation>
    <scope>NUCLEOTIDE SEQUENCE</scope>
    <source>
        <strain evidence="1">D49</strain>
    </source>
</reference>
<evidence type="ECO:0000313" key="2">
    <source>
        <dbReference type="Proteomes" id="UP000717328"/>
    </source>
</evidence>
<accession>A0A9P7KM07</accession>
<feature type="non-terminal residue" evidence="1">
    <location>
        <position position="139"/>
    </location>
</feature>
<evidence type="ECO:0000313" key="1">
    <source>
        <dbReference type="EMBL" id="KAG5653310.1"/>
    </source>
</evidence>
<dbReference type="AlphaFoldDB" id="A0A9P7KM07"/>
<organism evidence="1 2">
    <name type="scientific">Sphagnurus paluster</name>
    <dbReference type="NCBI Taxonomy" id="117069"/>
    <lineage>
        <taxon>Eukaryota</taxon>
        <taxon>Fungi</taxon>
        <taxon>Dikarya</taxon>
        <taxon>Basidiomycota</taxon>
        <taxon>Agaricomycotina</taxon>
        <taxon>Agaricomycetes</taxon>
        <taxon>Agaricomycetidae</taxon>
        <taxon>Agaricales</taxon>
        <taxon>Tricholomatineae</taxon>
        <taxon>Lyophyllaceae</taxon>
        <taxon>Sphagnurus</taxon>
    </lineage>
</organism>
<dbReference type="EMBL" id="JABCKI010000061">
    <property type="protein sequence ID" value="KAG5653310.1"/>
    <property type="molecule type" value="Genomic_DNA"/>
</dbReference>
<reference evidence="1" key="1">
    <citation type="submission" date="2021-02" db="EMBL/GenBank/DDBJ databases">
        <authorList>
            <person name="Nieuwenhuis M."/>
            <person name="Van De Peppel L.J.J."/>
        </authorList>
    </citation>
    <scope>NUCLEOTIDE SEQUENCE</scope>
    <source>
        <strain evidence="1">D49</strain>
    </source>
</reference>
<comment type="caution">
    <text evidence="1">The sequence shown here is derived from an EMBL/GenBank/DDBJ whole genome shotgun (WGS) entry which is preliminary data.</text>
</comment>
<proteinExistence type="predicted"/>
<protein>
    <submittedName>
        <fullName evidence="1">Uncharacterized protein</fullName>
    </submittedName>
</protein>